<reference evidence="1 2" key="1">
    <citation type="submission" date="2022-04" db="EMBL/GenBank/DDBJ databases">
        <title>Positive selection, recombination, and allopatry shape intraspecific diversity of widespread and dominant cyanobacteria.</title>
        <authorList>
            <person name="Wei J."/>
            <person name="Shu W."/>
            <person name="Hu C."/>
        </authorList>
    </citation>
    <scope>NUCLEOTIDE SEQUENCE [LARGE SCALE GENOMIC DNA]</scope>
    <source>
        <strain evidence="1 2">AS-A4</strain>
    </source>
</reference>
<accession>A0ABV0KRN8</accession>
<name>A0ABV0KRN8_9CYAN</name>
<comment type="caution">
    <text evidence="1">The sequence shown here is derived from an EMBL/GenBank/DDBJ whole genome shotgun (WGS) entry which is preliminary data.</text>
</comment>
<organism evidence="1 2">
    <name type="scientific">Stenomitos frigidus AS-A4</name>
    <dbReference type="NCBI Taxonomy" id="2933935"/>
    <lineage>
        <taxon>Bacteria</taxon>
        <taxon>Bacillati</taxon>
        <taxon>Cyanobacteriota</taxon>
        <taxon>Cyanophyceae</taxon>
        <taxon>Leptolyngbyales</taxon>
        <taxon>Leptolyngbyaceae</taxon>
        <taxon>Stenomitos</taxon>
    </lineage>
</organism>
<evidence type="ECO:0000313" key="1">
    <source>
        <dbReference type="EMBL" id="MEP1061035.1"/>
    </source>
</evidence>
<dbReference type="Proteomes" id="UP001476950">
    <property type="component" value="Unassembled WGS sequence"/>
</dbReference>
<sequence>MNNQEQKNQKQSAFFGKEQASSYEQQWAKSAPIRDALHLLLRIRLSELPKDALVLCVDMVYNQ</sequence>
<dbReference type="EMBL" id="JAMPLM010000025">
    <property type="protein sequence ID" value="MEP1061035.1"/>
    <property type="molecule type" value="Genomic_DNA"/>
</dbReference>
<keyword evidence="2" id="KW-1185">Reference proteome</keyword>
<protein>
    <submittedName>
        <fullName evidence="1">Uncharacterized protein</fullName>
    </submittedName>
</protein>
<proteinExistence type="predicted"/>
<gene>
    <name evidence="1" type="ORF">NDI38_21625</name>
</gene>
<dbReference type="RefSeq" id="WP_190447138.1">
    <property type="nucleotide sequence ID" value="NZ_JAMPLM010000025.1"/>
</dbReference>
<evidence type="ECO:0000313" key="2">
    <source>
        <dbReference type="Proteomes" id="UP001476950"/>
    </source>
</evidence>